<dbReference type="RefSeq" id="XP_019894674.2">
    <property type="nucleotide sequence ID" value="XM_020039115.2"/>
</dbReference>
<dbReference type="AlphaFoldDB" id="A0A9J7DN27"/>
<evidence type="ECO:0000313" key="3">
    <source>
        <dbReference type="RefSeq" id="XP_019894674.2"/>
    </source>
</evidence>
<dbReference type="KEGG" id="mde:109613927"/>
<evidence type="ECO:0000313" key="2">
    <source>
        <dbReference type="Proteomes" id="UP001652621"/>
    </source>
</evidence>
<feature type="chain" id="PRO_5046254650" evidence="1">
    <location>
        <begin position="23"/>
        <end position="174"/>
    </location>
</feature>
<name>A0A9J7DN27_MUSDO</name>
<keyword evidence="2" id="KW-1185">Reference proteome</keyword>
<sequence>MKSQLIFTVAFVIQFPLSIVASQHFYFVDDHTSNNGIRKHLLYSVDLRPNYNYTESKERCAKLQMTNNPLLTTNFVRAIMDEELWIPWTPFVADFVTIYRNGLKLVKEQENRKKQLGCVCATELVGAYVSFHNGTSAQHYYVPDYCYPQAKLTKEKLLGLRIVACILIYSDNNR</sequence>
<accession>A0A9J7DN27</accession>
<proteinExistence type="predicted"/>
<keyword evidence="1" id="KW-0732">Signal</keyword>
<dbReference type="Proteomes" id="UP001652621">
    <property type="component" value="Unplaced"/>
</dbReference>
<dbReference type="VEuPathDB" id="VectorBase:MDOMA2_021237"/>
<dbReference type="GeneID" id="109613927"/>
<gene>
    <name evidence="3" type="primary">LOC109613927</name>
</gene>
<organism evidence="2 3">
    <name type="scientific">Musca domestica</name>
    <name type="common">House fly</name>
    <dbReference type="NCBI Taxonomy" id="7370"/>
    <lineage>
        <taxon>Eukaryota</taxon>
        <taxon>Metazoa</taxon>
        <taxon>Ecdysozoa</taxon>
        <taxon>Arthropoda</taxon>
        <taxon>Hexapoda</taxon>
        <taxon>Insecta</taxon>
        <taxon>Pterygota</taxon>
        <taxon>Neoptera</taxon>
        <taxon>Endopterygota</taxon>
        <taxon>Diptera</taxon>
        <taxon>Brachycera</taxon>
        <taxon>Muscomorpha</taxon>
        <taxon>Muscoidea</taxon>
        <taxon>Muscidae</taxon>
        <taxon>Musca</taxon>
    </lineage>
</organism>
<reference evidence="3" key="1">
    <citation type="submission" date="2025-08" db="UniProtKB">
        <authorList>
            <consortium name="RefSeq"/>
        </authorList>
    </citation>
    <scope>IDENTIFICATION</scope>
    <source>
        <strain evidence="3">Aabys</strain>
        <tissue evidence="3">Whole body</tissue>
    </source>
</reference>
<evidence type="ECO:0000256" key="1">
    <source>
        <dbReference type="SAM" id="SignalP"/>
    </source>
</evidence>
<feature type="signal peptide" evidence="1">
    <location>
        <begin position="1"/>
        <end position="22"/>
    </location>
</feature>
<protein>
    <submittedName>
        <fullName evidence="3">Uncharacterized protein LOC109613927</fullName>
    </submittedName>
</protein>